<dbReference type="Pfam" id="PF19044">
    <property type="entry name" value="P-loop_TraG"/>
    <property type="match status" value="2"/>
</dbReference>
<dbReference type="RefSeq" id="WP_046765499.1">
    <property type="nucleotide sequence ID" value="NZ_LBIC01000010.1"/>
</dbReference>
<dbReference type="InterPro" id="IPR043964">
    <property type="entry name" value="P-loop_TraG"/>
</dbReference>
<dbReference type="PANTHER" id="PTHR38467">
    <property type="match status" value="1"/>
</dbReference>
<dbReference type="InterPro" id="IPR027417">
    <property type="entry name" value="P-loop_NTPase"/>
</dbReference>
<dbReference type="Gene3D" id="3.40.50.300">
    <property type="entry name" value="P-loop containing nucleotide triphosphate hydrolases"/>
    <property type="match status" value="1"/>
</dbReference>
<evidence type="ECO:0000259" key="1">
    <source>
        <dbReference type="Pfam" id="PF19044"/>
    </source>
</evidence>
<dbReference type="STRING" id="56193.YP76_20720"/>
<dbReference type="InterPro" id="IPR053155">
    <property type="entry name" value="F-pilin_assembly_TraC"/>
</dbReference>
<dbReference type="InterPro" id="IPR014117">
    <property type="entry name" value="TraC-F-type"/>
</dbReference>
<comment type="caution">
    <text evidence="2">The sequence shown here is derived from an EMBL/GenBank/DDBJ whole genome shotgun (WGS) entry which is preliminary data.</text>
</comment>
<keyword evidence="3" id="KW-1185">Reference proteome</keyword>
<dbReference type="InterPro" id="IPR025955">
    <property type="entry name" value="TraC/Conjuga_ATPase"/>
</dbReference>
<dbReference type="Proteomes" id="UP000033874">
    <property type="component" value="Unassembled WGS sequence"/>
</dbReference>
<organism evidence="2 3">
    <name type="scientific">Sphingobium chungbukense</name>
    <dbReference type="NCBI Taxonomy" id="56193"/>
    <lineage>
        <taxon>Bacteria</taxon>
        <taxon>Pseudomonadati</taxon>
        <taxon>Pseudomonadota</taxon>
        <taxon>Alphaproteobacteria</taxon>
        <taxon>Sphingomonadales</taxon>
        <taxon>Sphingomonadaceae</taxon>
        <taxon>Sphingobium</taxon>
    </lineage>
</organism>
<evidence type="ECO:0000313" key="3">
    <source>
        <dbReference type="Proteomes" id="UP000033874"/>
    </source>
</evidence>
<reference evidence="2 3" key="1">
    <citation type="submission" date="2015-04" db="EMBL/GenBank/DDBJ databases">
        <title>Genome sequence of aromatic hydrocarbons-degrading Sphingobium chungbukense DJ77.</title>
        <authorList>
            <person name="Kim Y.-C."/>
            <person name="Chae J.-C."/>
        </authorList>
    </citation>
    <scope>NUCLEOTIDE SEQUENCE [LARGE SCALE GENOMIC DNA]</scope>
    <source>
        <strain evidence="2 3">DJ77</strain>
    </source>
</reference>
<dbReference type="AlphaFoldDB" id="A0A0M3AKC5"/>
<feature type="domain" description="TraG P-loop" evidence="1">
    <location>
        <begin position="474"/>
        <end position="569"/>
    </location>
</feature>
<dbReference type="Gene3D" id="1.10.8.730">
    <property type="match status" value="1"/>
</dbReference>
<dbReference type="PANTHER" id="PTHR38467:SF1">
    <property type="entry name" value="CONJUGATIVE TRANSFER: ASSEMBLY"/>
    <property type="match status" value="1"/>
</dbReference>
<proteinExistence type="predicted"/>
<dbReference type="SUPFAM" id="SSF52540">
    <property type="entry name" value="P-loop containing nucleoside triphosphate hydrolases"/>
    <property type="match status" value="1"/>
</dbReference>
<sequence length="865" mass="95537">MAGKAGLIESLLSGILGDSARPDAGRPELGVPMLADWLPYRSFDAKTGIFYNSASRGFVIEAAPLIGADERTGEILTQFLSEAIPAPGCLQFHQWMSPRVSERLSRWYLPRYSARGVYERMAKHRIDFLTDGVWRSLSADAPFSLRNHRVAISYSTPESSSVSVEEIVAVMDGLISALASINVSARKMDPTDLIGWVDDITSPTTAAGEDVVNYNPLDPIADQAVRRDVELHIEPDRMLLRTERFRPTGATIDDAPEIGEILPDVFDVRSFSVRNLPTRWAPWDVARLIGDMFTDKLRMPCPVATNLCVEFPDPLAATNKASFKFMRTTSLADSKSARFLPQLREQSQEWRYVNDELRQGRKLVRVFFSVTSFSPKGKGDANERVLKSVYRAAGWDLLDDRYLQVMGLLCAMPMTMANGLARDLERMKRMRTLLTTTAANLAPIQGEYLGGQVPHLMLIGRRGQPFFWSPFENAAGNHNVAVFGKSGSGKSVTLQELCASLCGAGARVVVIDDGRSFEHSAKLQGGAFVEFTMASGFCLNPFSMIDEELAQADEDYLLDCMAMLKAIVNQMSRHIDRLNDTERGLIDGAVNSVWEAKGRKGSIDDVIAALDATGNGLGQDLGIAMCPFSSGGTYGRFFQGEVSFELSAQLTVFELSDLSSREELRSVVLTAIMFMSQQMMRKVDRAIPKALLLDEAWQMLRGGAMADFIETYARTCRKYGASLVTATQSLNDYYKSAGSIAALENSDWFVILQQKPETIADFKKHDRFEMDDYTDALLRSLKINGREYSDILIKGPETLAVGRLVLDPFSATVYSSSPAVYAAVESLVAQGLSMNEAIERLAYPDSPEKWVSNLVQTDEVAVAAE</sequence>
<evidence type="ECO:0000313" key="2">
    <source>
        <dbReference type="EMBL" id="KKW90413.1"/>
    </source>
</evidence>
<dbReference type="NCBIfam" id="TIGR02746">
    <property type="entry name" value="TraC-F-type"/>
    <property type="match status" value="1"/>
</dbReference>
<dbReference type="PATRIC" id="fig|56193.3.peg.4353"/>
<dbReference type="Pfam" id="PF11130">
    <property type="entry name" value="TraC_F_IV"/>
    <property type="match status" value="1"/>
</dbReference>
<dbReference type="CDD" id="cd01127">
    <property type="entry name" value="TrwB_TraG_TraD_VirD4"/>
    <property type="match status" value="1"/>
</dbReference>
<dbReference type="EMBL" id="LBIC01000010">
    <property type="protein sequence ID" value="KKW90413.1"/>
    <property type="molecule type" value="Genomic_DNA"/>
</dbReference>
<accession>A0A0M3AKC5</accession>
<protein>
    <submittedName>
        <fullName evidence="2">(4Fe-4S)-binding protein</fullName>
    </submittedName>
</protein>
<name>A0A0M3AKC5_9SPHN</name>
<feature type="domain" description="TraG P-loop" evidence="1">
    <location>
        <begin position="624"/>
        <end position="842"/>
    </location>
</feature>
<gene>
    <name evidence="2" type="ORF">YP76_20720</name>
</gene>